<name>A0A126JI16_CLOBO</name>
<geneLocation type="plasmid" evidence="1">
    <name>p12/29</name>
</geneLocation>
<dbReference type="RefSeq" id="WP_017826625.1">
    <property type="nucleotide sequence ID" value="NZ_KT897275.1"/>
</dbReference>
<keyword evidence="1" id="KW-0614">Plasmid</keyword>
<proteinExistence type="predicted"/>
<reference evidence="1" key="1">
    <citation type="journal article" date="2016" name="Genome Biol. Evol.">
        <title>Evolution of chromosomal Clostridium botulinum type E neurotoxin gene clusters: evidence provided by their rare plasmid borne counterparts.</title>
        <authorList>
            <person name="Carter A.T."/>
            <person name="Austin J.W."/>
            <person name="Weedmark K.A."/>
            <person name="Peck M.W."/>
        </authorList>
    </citation>
    <scope>NUCLEOTIDE SEQUENCE</scope>
    <source>
        <strain evidence="1">IFR 12/29</strain>
        <plasmid evidence="1">p12/29</plasmid>
    </source>
</reference>
<evidence type="ECO:0000313" key="1">
    <source>
        <dbReference type="EMBL" id="ALT05334.1"/>
    </source>
</evidence>
<dbReference type="EMBL" id="KT897275">
    <property type="protein sequence ID" value="ALT05334.1"/>
    <property type="molecule type" value="Genomic_DNA"/>
</dbReference>
<accession>A0A126JI16</accession>
<sequence>MSYSKNAGKEYEKYKNIIDDLIKTGILDKILKNGVKNEIFVELLKHTYETFEIIQSKY</sequence>
<protein>
    <submittedName>
        <fullName evidence="1">Putative helix-turn-helix domain-containing protein</fullName>
    </submittedName>
</protein>
<organism evidence="1">
    <name type="scientific">Clostridium botulinum</name>
    <dbReference type="NCBI Taxonomy" id="1491"/>
    <lineage>
        <taxon>Bacteria</taxon>
        <taxon>Bacillati</taxon>
        <taxon>Bacillota</taxon>
        <taxon>Clostridia</taxon>
        <taxon>Eubacteriales</taxon>
        <taxon>Clostridiaceae</taxon>
        <taxon>Clostridium</taxon>
    </lineage>
</organism>
<dbReference type="AlphaFoldDB" id="A0A126JI16"/>